<dbReference type="InterPro" id="IPR003593">
    <property type="entry name" value="AAA+_ATPase"/>
</dbReference>
<dbReference type="InterPro" id="IPR017871">
    <property type="entry name" value="ABC_transporter-like_CS"/>
</dbReference>
<dbReference type="Pfam" id="PF00005">
    <property type="entry name" value="ABC_tran"/>
    <property type="match status" value="1"/>
</dbReference>
<feature type="domain" description="ABC transporter" evidence="4">
    <location>
        <begin position="45"/>
        <end position="276"/>
    </location>
</feature>
<reference evidence="5 6" key="1">
    <citation type="submission" date="2021-03" db="EMBL/GenBank/DDBJ databases">
        <title>Caproiciproducens sp. nov. isolated from feces of cow.</title>
        <authorList>
            <person name="Choi J.-Y."/>
        </authorList>
    </citation>
    <scope>NUCLEOTIDE SEQUENCE [LARGE SCALE GENOMIC DNA]</scope>
    <source>
        <strain evidence="5 6">AGMB10547</strain>
    </source>
</reference>
<dbReference type="InterPro" id="IPR050166">
    <property type="entry name" value="ABC_transporter_ATP-bind"/>
</dbReference>
<proteinExistence type="predicted"/>
<dbReference type="InterPro" id="IPR003439">
    <property type="entry name" value="ABC_transporter-like_ATP-bd"/>
</dbReference>
<dbReference type="PANTHER" id="PTHR42788:SF21">
    <property type="entry name" value="ABC TRANSPORTER ATP-BINDING PROTEIN"/>
    <property type="match status" value="1"/>
</dbReference>
<name>A0ABS7DLX0_9FIRM</name>
<evidence type="ECO:0000256" key="2">
    <source>
        <dbReference type="ARBA" id="ARBA00022741"/>
    </source>
</evidence>
<protein>
    <submittedName>
        <fullName evidence="5">ABC transporter ATP-binding protein</fullName>
    </submittedName>
</protein>
<dbReference type="PANTHER" id="PTHR42788">
    <property type="entry name" value="TAURINE IMPORT ATP-BINDING PROTEIN-RELATED"/>
    <property type="match status" value="1"/>
</dbReference>
<evidence type="ECO:0000313" key="6">
    <source>
        <dbReference type="Proteomes" id="UP000719942"/>
    </source>
</evidence>
<dbReference type="CDD" id="cd03293">
    <property type="entry name" value="ABC_NrtD_SsuB_transporters"/>
    <property type="match status" value="1"/>
</dbReference>
<gene>
    <name evidence="5" type="ORF">J5W02_05680</name>
</gene>
<evidence type="ECO:0000256" key="1">
    <source>
        <dbReference type="ARBA" id="ARBA00022448"/>
    </source>
</evidence>
<keyword evidence="1" id="KW-0813">Transport</keyword>
<keyword evidence="6" id="KW-1185">Reference proteome</keyword>
<dbReference type="SMART" id="SM00382">
    <property type="entry name" value="AAA"/>
    <property type="match status" value="1"/>
</dbReference>
<dbReference type="GO" id="GO:0005524">
    <property type="term" value="F:ATP binding"/>
    <property type="evidence" value="ECO:0007669"/>
    <property type="project" value="UniProtKB-KW"/>
</dbReference>
<organism evidence="5 6">
    <name type="scientific">Caproiciproducens faecalis</name>
    <dbReference type="NCBI Taxonomy" id="2820301"/>
    <lineage>
        <taxon>Bacteria</taxon>
        <taxon>Bacillati</taxon>
        <taxon>Bacillota</taxon>
        <taxon>Clostridia</taxon>
        <taxon>Eubacteriales</taxon>
        <taxon>Acutalibacteraceae</taxon>
        <taxon>Caproiciproducens</taxon>
    </lineage>
</organism>
<evidence type="ECO:0000256" key="3">
    <source>
        <dbReference type="ARBA" id="ARBA00022840"/>
    </source>
</evidence>
<dbReference type="EMBL" id="JAGFNZ010000002">
    <property type="protein sequence ID" value="MBW7572299.1"/>
    <property type="molecule type" value="Genomic_DNA"/>
</dbReference>
<keyword evidence="3 5" id="KW-0067">ATP-binding</keyword>
<dbReference type="PROSITE" id="PS50893">
    <property type="entry name" value="ABC_TRANSPORTER_2"/>
    <property type="match status" value="1"/>
</dbReference>
<evidence type="ECO:0000313" key="5">
    <source>
        <dbReference type="EMBL" id="MBW7572299.1"/>
    </source>
</evidence>
<accession>A0ABS7DLX0</accession>
<dbReference type="PROSITE" id="PS00211">
    <property type="entry name" value="ABC_TRANSPORTER_1"/>
    <property type="match status" value="1"/>
</dbReference>
<sequence length="295" mass="33668">MTRQQIYFHKSLYFTYFIPKANYLRGIPSFENNERKDEVIPLDVLRVQNIEATYQAENGEISALDKISFVVGKGEFVSIVGPSGCGKSTLLSIIAGLLKPTAGEVFVNGEKIVGTSPHIGYMLQRDNLLDWRTIYKNVLFGLEVRKMLSPENQERAVQLLKTYGLYEFRDKYPAQLSGGMRQRVALIRTLAINPDILLLDEAFSALDYQTRLTVTDDVYRILKKENITTVMVTHDIPESISMGDKIMVLSARPARVKEILAVDFEDENRTPLTCRNSPKFRTYFDHIWKELSADE</sequence>
<dbReference type="Proteomes" id="UP000719942">
    <property type="component" value="Unassembled WGS sequence"/>
</dbReference>
<comment type="caution">
    <text evidence="5">The sequence shown here is derived from an EMBL/GenBank/DDBJ whole genome shotgun (WGS) entry which is preliminary data.</text>
</comment>
<keyword evidence="2" id="KW-0547">Nucleotide-binding</keyword>
<dbReference type="SUPFAM" id="SSF52540">
    <property type="entry name" value="P-loop containing nucleoside triphosphate hydrolases"/>
    <property type="match status" value="1"/>
</dbReference>
<dbReference type="Gene3D" id="3.40.50.300">
    <property type="entry name" value="P-loop containing nucleotide triphosphate hydrolases"/>
    <property type="match status" value="1"/>
</dbReference>
<evidence type="ECO:0000259" key="4">
    <source>
        <dbReference type="PROSITE" id="PS50893"/>
    </source>
</evidence>
<dbReference type="InterPro" id="IPR027417">
    <property type="entry name" value="P-loop_NTPase"/>
</dbReference>